<dbReference type="Gene3D" id="3.30.710.10">
    <property type="entry name" value="Potassium Channel Kv1.1, Chain A"/>
    <property type="match status" value="1"/>
</dbReference>
<name>A0AAW0BBW5_9AGAR</name>
<dbReference type="SMART" id="SM00225">
    <property type="entry name" value="BTB"/>
    <property type="match status" value="1"/>
</dbReference>
<keyword evidence="3" id="KW-1185">Reference proteome</keyword>
<dbReference type="EMBL" id="JAWWNJ010000036">
    <property type="protein sequence ID" value="KAK7023344.1"/>
    <property type="molecule type" value="Genomic_DNA"/>
</dbReference>
<gene>
    <name evidence="2" type="ORF">R3P38DRAFT_1105898</name>
</gene>
<dbReference type="AlphaFoldDB" id="A0AAW0BBW5"/>
<dbReference type="InterPro" id="IPR000210">
    <property type="entry name" value="BTB/POZ_dom"/>
</dbReference>
<protein>
    <submittedName>
        <fullName evidence="2">BTB domain-containing protein</fullName>
    </submittedName>
</protein>
<sequence length="307" mass="34399">MSTSSNPPASPSGVVAFGPPFDSIDADVIFRTSDGVDFRLHKTVLSLASPLLRDMFTAPRSAPSTTLPVVDVTEHSSVLETALKFFYPGTHTAVSSPIELLDILNILVQKYDMQYILPSARAYLEKYVSDQPLAVYVVAYTYQWKELATTAAKQTLKLPLRAVSELAPAELNHLPAAAYHNLLRYHYLCASAAKFAVRNLTWVPVPVDLVWFTCTDCEAALLQFFLADKEPYEMRGWFYNYMEKISSLLMETPSLDITSHRSMQDALKEASGCEICCEKVFEQFPSWIDDALNPRILRAIENVKLTI</sequence>
<dbReference type="Pfam" id="PF00651">
    <property type="entry name" value="BTB"/>
    <property type="match status" value="1"/>
</dbReference>
<dbReference type="Proteomes" id="UP001362999">
    <property type="component" value="Unassembled WGS sequence"/>
</dbReference>
<dbReference type="InterPro" id="IPR011333">
    <property type="entry name" value="SKP1/BTB/POZ_sf"/>
</dbReference>
<dbReference type="CDD" id="cd18186">
    <property type="entry name" value="BTB_POZ_ZBTB_KLHL-like"/>
    <property type="match status" value="1"/>
</dbReference>
<evidence type="ECO:0000313" key="3">
    <source>
        <dbReference type="Proteomes" id="UP001362999"/>
    </source>
</evidence>
<evidence type="ECO:0000259" key="1">
    <source>
        <dbReference type="PROSITE" id="PS50097"/>
    </source>
</evidence>
<evidence type="ECO:0000313" key="2">
    <source>
        <dbReference type="EMBL" id="KAK7023344.1"/>
    </source>
</evidence>
<comment type="caution">
    <text evidence="2">The sequence shown here is derived from an EMBL/GenBank/DDBJ whole genome shotgun (WGS) entry which is preliminary data.</text>
</comment>
<accession>A0AAW0BBW5</accession>
<feature type="domain" description="BTB" evidence="1">
    <location>
        <begin position="26"/>
        <end position="89"/>
    </location>
</feature>
<proteinExistence type="predicted"/>
<dbReference type="SUPFAM" id="SSF54695">
    <property type="entry name" value="POZ domain"/>
    <property type="match status" value="1"/>
</dbReference>
<dbReference type="PROSITE" id="PS50097">
    <property type="entry name" value="BTB"/>
    <property type="match status" value="1"/>
</dbReference>
<reference evidence="2 3" key="1">
    <citation type="journal article" date="2024" name="J Genomics">
        <title>Draft genome sequencing and assembly of Favolaschia claudopus CIRM-BRFM 2984 isolated from oak limbs.</title>
        <authorList>
            <person name="Navarro D."/>
            <person name="Drula E."/>
            <person name="Chaduli D."/>
            <person name="Cazenave R."/>
            <person name="Ahrendt S."/>
            <person name="Wang J."/>
            <person name="Lipzen A."/>
            <person name="Daum C."/>
            <person name="Barry K."/>
            <person name="Grigoriev I.V."/>
            <person name="Favel A."/>
            <person name="Rosso M.N."/>
            <person name="Martin F."/>
        </authorList>
    </citation>
    <scope>NUCLEOTIDE SEQUENCE [LARGE SCALE GENOMIC DNA]</scope>
    <source>
        <strain evidence="2 3">CIRM-BRFM 2984</strain>
    </source>
</reference>
<organism evidence="2 3">
    <name type="scientific">Favolaschia claudopus</name>
    <dbReference type="NCBI Taxonomy" id="2862362"/>
    <lineage>
        <taxon>Eukaryota</taxon>
        <taxon>Fungi</taxon>
        <taxon>Dikarya</taxon>
        <taxon>Basidiomycota</taxon>
        <taxon>Agaricomycotina</taxon>
        <taxon>Agaricomycetes</taxon>
        <taxon>Agaricomycetidae</taxon>
        <taxon>Agaricales</taxon>
        <taxon>Marasmiineae</taxon>
        <taxon>Mycenaceae</taxon>
        <taxon>Favolaschia</taxon>
    </lineage>
</organism>